<accession>A0A9Q8VFY7</accession>
<evidence type="ECO:0000256" key="6">
    <source>
        <dbReference type="ARBA" id="ARBA00022622"/>
    </source>
</evidence>
<keyword evidence="5" id="KW-0964">Secreted</keyword>
<evidence type="ECO:0000256" key="3">
    <source>
        <dbReference type="ARBA" id="ARBA00004613"/>
    </source>
</evidence>
<dbReference type="GO" id="GO:0098552">
    <property type="term" value="C:side of membrane"/>
    <property type="evidence" value="ECO:0007669"/>
    <property type="project" value="UniProtKB-KW"/>
</dbReference>
<dbReference type="InterPro" id="IPR052337">
    <property type="entry name" value="SAT4-like"/>
</dbReference>
<keyword evidence="9 15" id="KW-1133">Transmembrane helix</keyword>
<evidence type="ECO:0000259" key="17">
    <source>
        <dbReference type="Pfam" id="PF05730"/>
    </source>
</evidence>
<dbReference type="PANTHER" id="PTHR33048">
    <property type="entry name" value="PTH11-LIKE INTEGRAL MEMBRANE PROTEIN (AFU_ORTHOLOGUE AFUA_5G11245)"/>
    <property type="match status" value="1"/>
</dbReference>
<dbReference type="GeneID" id="72071693"/>
<keyword evidence="20" id="KW-1185">Reference proteome</keyword>
<dbReference type="InterPro" id="IPR008427">
    <property type="entry name" value="Extracellular_membr_CFEM_dom"/>
</dbReference>
<dbReference type="Proteomes" id="UP000829364">
    <property type="component" value="Chromosome 10"/>
</dbReference>
<feature type="transmembrane region" description="Helical" evidence="15">
    <location>
        <begin position="229"/>
        <end position="246"/>
    </location>
</feature>
<keyword evidence="10 15" id="KW-0472">Membrane</keyword>
<feature type="region of interest" description="Disordered" evidence="14">
    <location>
        <begin position="390"/>
        <end position="433"/>
    </location>
</feature>
<keyword evidence="8 16" id="KW-0732">Signal</keyword>
<comment type="similarity">
    <text evidence="13">Belongs to the SAT4 family.</text>
</comment>
<evidence type="ECO:0000256" key="13">
    <source>
        <dbReference type="ARBA" id="ARBA00038359"/>
    </source>
</evidence>
<dbReference type="KEGG" id="ptkz:JDV02_009748"/>
<reference evidence="19" key="1">
    <citation type="submission" date="2021-11" db="EMBL/GenBank/DDBJ databases">
        <title>Purpureocillium_takamizusanense_genome.</title>
        <authorList>
            <person name="Nguyen N.-H."/>
        </authorList>
    </citation>
    <scope>NUCLEOTIDE SEQUENCE</scope>
    <source>
        <strain evidence="19">PT3</strain>
    </source>
</reference>
<evidence type="ECO:0000256" key="5">
    <source>
        <dbReference type="ARBA" id="ARBA00022525"/>
    </source>
</evidence>
<dbReference type="InterPro" id="IPR049326">
    <property type="entry name" value="Rhodopsin_dom_fungi"/>
</dbReference>
<evidence type="ECO:0000256" key="2">
    <source>
        <dbReference type="ARBA" id="ARBA00004589"/>
    </source>
</evidence>
<evidence type="ECO:0000256" key="14">
    <source>
        <dbReference type="SAM" id="MobiDB-lite"/>
    </source>
</evidence>
<evidence type="ECO:0000256" key="8">
    <source>
        <dbReference type="ARBA" id="ARBA00022729"/>
    </source>
</evidence>
<feature type="transmembrane region" description="Helical" evidence="15">
    <location>
        <begin position="352"/>
        <end position="375"/>
    </location>
</feature>
<feature type="chain" id="PRO_5040242796" description="Extracellular membrane protein CFEM domain-containing protein" evidence="16">
    <location>
        <begin position="20"/>
        <end position="476"/>
    </location>
</feature>
<keyword evidence="7 15" id="KW-0812">Transmembrane</keyword>
<feature type="transmembrane region" description="Helical" evidence="15">
    <location>
        <begin position="117"/>
        <end position="136"/>
    </location>
</feature>
<feature type="transmembrane region" description="Helical" evidence="15">
    <location>
        <begin position="193"/>
        <end position="217"/>
    </location>
</feature>
<keyword evidence="6" id="KW-0325">Glycoprotein</keyword>
<dbReference type="EMBL" id="CP086363">
    <property type="protein sequence ID" value="UNI23961.1"/>
    <property type="molecule type" value="Genomic_DNA"/>
</dbReference>
<protein>
    <recommendedName>
        <fullName evidence="21">Extracellular membrane protein CFEM domain-containing protein</fullName>
    </recommendedName>
</protein>
<dbReference type="Pfam" id="PF05730">
    <property type="entry name" value="CFEM"/>
    <property type="match status" value="1"/>
</dbReference>
<keyword evidence="11" id="KW-1015">Disulfide bond</keyword>
<dbReference type="RefSeq" id="XP_047847442.1">
    <property type="nucleotide sequence ID" value="XM_047991430.1"/>
</dbReference>
<evidence type="ECO:0000256" key="16">
    <source>
        <dbReference type="SAM" id="SignalP"/>
    </source>
</evidence>
<feature type="domain" description="Rhodopsin" evidence="18">
    <location>
        <begin position="133"/>
        <end position="375"/>
    </location>
</feature>
<comment type="similarity">
    <text evidence="4">Belongs to the RBT5 family.</text>
</comment>
<keyword evidence="12" id="KW-0449">Lipoprotein</keyword>
<evidence type="ECO:0000259" key="18">
    <source>
        <dbReference type="Pfam" id="PF20684"/>
    </source>
</evidence>
<sequence length="476" mass="51088">MLTSALVLVAAPMLGVVVAAGGNSAWTEHEALSHLVAPRDSSLVNVTRGVPACALDCLSSPCDLADEACLCDSISSKQVMDCSLAACTFAEAISARRVVEVACGASTTRTRVGTFNYINVGLGMATGGIALARLVFKRFVSSARCFTPDDWVILATLPVGLASVLLLSLGLTANGLGRDIWTLSPEGMVAFGLFFYLAEIMYIALMAMVKLALSLFYLAIFPGAGVRRMLWATAAFQVVFGLAFVIKDAVQCTKPDFYWKRFDLDSDPRGTCINVHASGWVNAVLGVAIDIWLLAIPIFQLRKLQLERRKKVVAGIMFLTGALVTLISILRLNSLKTFANTTNPTWDQWLLVLWSTIEINTGIICTSLPAVRLMLLRLFPRMLGTITSSMSKSRTHHESASGETAAAAAGNNDDTGHEMMNPPGSSAGASDHTHVSTLTLLPPLNVTKVDSRSPLFQDVKSTDVKSSTGAEVRRVR</sequence>
<feature type="transmembrane region" description="Helical" evidence="15">
    <location>
        <begin position="312"/>
        <end position="332"/>
    </location>
</feature>
<gene>
    <name evidence="19" type="ORF">JDV02_009748</name>
</gene>
<evidence type="ECO:0000313" key="19">
    <source>
        <dbReference type="EMBL" id="UNI23961.1"/>
    </source>
</evidence>
<evidence type="ECO:0000256" key="7">
    <source>
        <dbReference type="ARBA" id="ARBA00022692"/>
    </source>
</evidence>
<dbReference type="OrthoDB" id="2496787at2759"/>
<feature type="domain" description="CFEM" evidence="17">
    <location>
        <begin position="49"/>
        <end position="103"/>
    </location>
</feature>
<dbReference type="Pfam" id="PF20684">
    <property type="entry name" value="Fung_rhodopsin"/>
    <property type="match status" value="1"/>
</dbReference>
<keyword evidence="6" id="KW-0336">GPI-anchor</keyword>
<organism evidence="19 20">
    <name type="scientific">Purpureocillium takamizusanense</name>
    <dbReference type="NCBI Taxonomy" id="2060973"/>
    <lineage>
        <taxon>Eukaryota</taxon>
        <taxon>Fungi</taxon>
        <taxon>Dikarya</taxon>
        <taxon>Ascomycota</taxon>
        <taxon>Pezizomycotina</taxon>
        <taxon>Sordariomycetes</taxon>
        <taxon>Hypocreomycetidae</taxon>
        <taxon>Hypocreales</taxon>
        <taxon>Ophiocordycipitaceae</taxon>
        <taxon>Purpureocillium</taxon>
    </lineage>
</organism>
<evidence type="ECO:0000256" key="4">
    <source>
        <dbReference type="ARBA" id="ARBA00010031"/>
    </source>
</evidence>
<comment type="subcellular location">
    <subcellularLocation>
        <location evidence="2">Membrane</location>
        <topology evidence="2">Lipid-anchor</topology>
        <topology evidence="2">GPI-anchor</topology>
    </subcellularLocation>
    <subcellularLocation>
        <location evidence="1">Membrane</location>
        <topology evidence="1">Multi-pass membrane protein</topology>
    </subcellularLocation>
    <subcellularLocation>
        <location evidence="3">Secreted</location>
    </subcellularLocation>
</comment>
<dbReference type="GO" id="GO:0005576">
    <property type="term" value="C:extracellular region"/>
    <property type="evidence" value="ECO:0007669"/>
    <property type="project" value="UniProtKB-SubCell"/>
</dbReference>
<feature type="signal peptide" evidence="16">
    <location>
        <begin position="1"/>
        <end position="19"/>
    </location>
</feature>
<evidence type="ECO:0000256" key="11">
    <source>
        <dbReference type="ARBA" id="ARBA00023157"/>
    </source>
</evidence>
<dbReference type="AlphaFoldDB" id="A0A9Q8VFY7"/>
<evidence type="ECO:0000256" key="15">
    <source>
        <dbReference type="SAM" id="Phobius"/>
    </source>
</evidence>
<feature type="compositionally biased region" description="Low complexity" evidence="14">
    <location>
        <begin position="401"/>
        <end position="413"/>
    </location>
</feature>
<dbReference type="PANTHER" id="PTHR33048:SF143">
    <property type="entry name" value="EXTRACELLULAR MEMBRANE PROTEIN CFEM DOMAIN-CONTAINING PROTEIN-RELATED"/>
    <property type="match status" value="1"/>
</dbReference>
<evidence type="ECO:0008006" key="21">
    <source>
        <dbReference type="Google" id="ProtNLM"/>
    </source>
</evidence>
<feature type="transmembrane region" description="Helical" evidence="15">
    <location>
        <begin position="280"/>
        <end position="300"/>
    </location>
</feature>
<evidence type="ECO:0000256" key="12">
    <source>
        <dbReference type="ARBA" id="ARBA00023288"/>
    </source>
</evidence>
<feature type="transmembrane region" description="Helical" evidence="15">
    <location>
        <begin position="151"/>
        <end position="173"/>
    </location>
</feature>
<evidence type="ECO:0000256" key="9">
    <source>
        <dbReference type="ARBA" id="ARBA00022989"/>
    </source>
</evidence>
<evidence type="ECO:0000256" key="1">
    <source>
        <dbReference type="ARBA" id="ARBA00004141"/>
    </source>
</evidence>
<name>A0A9Q8VFY7_9HYPO</name>
<proteinExistence type="inferred from homology"/>
<evidence type="ECO:0000256" key="10">
    <source>
        <dbReference type="ARBA" id="ARBA00023136"/>
    </source>
</evidence>
<evidence type="ECO:0000313" key="20">
    <source>
        <dbReference type="Proteomes" id="UP000829364"/>
    </source>
</evidence>